<feature type="region of interest" description="Disordered" evidence="1">
    <location>
        <begin position="288"/>
        <end position="307"/>
    </location>
</feature>
<keyword evidence="4" id="KW-1185">Reference proteome</keyword>
<dbReference type="Pfam" id="PF18137">
    <property type="entry name" value="WHD_ORC"/>
    <property type="match status" value="1"/>
</dbReference>
<accession>A0A5N5G2Q3</accession>
<evidence type="ECO:0000256" key="1">
    <source>
        <dbReference type="SAM" id="MobiDB-lite"/>
    </source>
</evidence>
<evidence type="ECO:0000259" key="2">
    <source>
        <dbReference type="Pfam" id="PF18137"/>
    </source>
</evidence>
<name>A0A5N5G2Q3_9ROSA</name>
<dbReference type="Proteomes" id="UP000327157">
    <property type="component" value="Unassembled WGS sequence"/>
</dbReference>
<evidence type="ECO:0000313" key="3">
    <source>
        <dbReference type="EMBL" id="KAB2609675.1"/>
    </source>
</evidence>
<proteinExistence type="predicted"/>
<comment type="caution">
    <text evidence="3">The sequence shown here is derived from an EMBL/GenBank/DDBJ whole genome shotgun (WGS) entry which is preliminary data.</text>
</comment>
<dbReference type="CDD" id="cd20704">
    <property type="entry name" value="Orc3"/>
    <property type="match status" value="1"/>
</dbReference>
<dbReference type="EMBL" id="SMOL01000530">
    <property type="protein sequence ID" value="KAB2609675.1"/>
    <property type="molecule type" value="Genomic_DNA"/>
</dbReference>
<dbReference type="GO" id="GO:0005664">
    <property type="term" value="C:nuclear origin of replication recognition complex"/>
    <property type="evidence" value="ECO:0007669"/>
    <property type="project" value="InterPro"/>
</dbReference>
<evidence type="ECO:0000313" key="4">
    <source>
        <dbReference type="Proteomes" id="UP000327157"/>
    </source>
</evidence>
<dbReference type="AlphaFoldDB" id="A0A5N5G2Q3"/>
<feature type="compositionally biased region" description="Basic residues" evidence="1">
    <location>
        <begin position="288"/>
        <end position="298"/>
    </location>
</feature>
<dbReference type="InterPro" id="IPR020795">
    <property type="entry name" value="ORC3"/>
</dbReference>
<feature type="domain" description="Origin recognition complex subunit 3 winged helix C-terminal" evidence="2">
    <location>
        <begin position="217"/>
        <end position="338"/>
    </location>
</feature>
<dbReference type="PANTHER" id="PTHR12748">
    <property type="entry name" value="ORIGIN RECOGNITION COMPLEX SUBUNIT 3"/>
    <property type="match status" value="1"/>
</dbReference>
<sequence length="368" mass="42352">MSLCCIFFTTKKYNVLTSDGNSVTRDQMAEQTDINIAHGLTELKRLQMLWSTVVLCLYEAGKFDKIQLLDLFCEALDPDIYNSLASDNDNLTGVGKSFATSLSSDHCVLEQNLSSRKGHLICQVVRKVRDLPAVLLCQLLKSWEVLTVNVLRYDSMTRIHEKVKELQRNRAHSGKAAILIDCMVRYFMMPIECIHLHEISCFRNVEKLQSVLIGDSRKRIQVDLLEFHKILRCSCCSKSGNTPLSTMPDTSIVYTLAQEHGDLINLHDWFQSFKTIAIQPKRKAKCKLKQSPLPKKRKESNDSENKSEASIQARFCRAITELQITGLIRMPSKKRRDCREWPLVCDKLYKFSWLLVFPFYLHRLGRLS</sequence>
<reference evidence="3 4" key="2">
    <citation type="submission" date="2019-11" db="EMBL/GenBank/DDBJ databases">
        <title>A de novo genome assembly of a pear dwarfing rootstock.</title>
        <authorList>
            <person name="Wang F."/>
            <person name="Wang J."/>
            <person name="Li S."/>
            <person name="Zhang Y."/>
            <person name="Fang M."/>
            <person name="Ma L."/>
            <person name="Zhao Y."/>
            <person name="Jiang S."/>
        </authorList>
    </citation>
    <scope>NUCLEOTIDE SEQUENCE [LARGE SCALE GENOMIC DNA]</scope>
    <source>
        <strain evidence="3">S2</strain>
        <tissue evidence="3">Leaf</tissue>
    </source>
</reference>
<dbReference type="PANTHER" id="PTHR12748:SF0">
    <property type="entry name" value="ORIGIN RECOGNITION COMPLEX SUBUNIT 3"/>
    <property type="match status" value="1"/>
</dbReference>
<dbReference type="GO" id="GO:0031261">
    <property type="term" value="C:DNA replication preinitiation complex"/>
    <property type="evidence" value="ECO:0007669"/>
    <property type="project" value="TreeGrafter"/>
</dbReference>
<dbReference type="GO" id="GO:0006270">
    <property type="term" value="P:DNA replication initiation"/>
    <property type="evidence" value="ECO:0007669"/>
    <property type="project" value="TreeGrafter"/>
</dbReference>
<organism evidence="3 4">
    <name type="scientific">Pyrus ussuriensis x Pyrus communis</name>
    <dbReference type="NCBI Taxonomy" id="2448454"/>
    <lineage>
        <taxon>Eukaryota</taxon>
        <taxon>Viridiplantae</taxon>
        <taxon>Streptophyta</taxon>
        <taxon>Embryophyta</taxon>
        <taxon>Tracheophyta</taxon>
        <taxon>Spermatophyta</taxon>
        <taxon>Magnoliopsida</taxon>
        <taxon>eudicotyledons</taxon>
        <taxon>Gunneridae</taxon>
        <taxon>Pentapetalae</taxon>
        <taxon>rosids</taxon>
        <taxon>fabids</taxon>
        <taxon>Rosales</taxon>
        <taxon>Rosaceae</taxon>
        <taxon>Amygdaloideae</taxon>
        <taxon>Maleae</taxon>
        <taxon>Pyrus</taxon>
    </lineage>
</organism>
<reference evidence="3 4" key="1">
    <citation type="submission" date="2019-09" db="EMBL/GenBank/DDBJ databases">
        <authorList>
            <person name="Ou C."/>
        </authorList>
    </citation>
    <scope>NUCLEOTIDE SEQUENCE [LARGE SCALE GENOMIC DNA]</scope>
    <source>
        <strain evidence="3">S2</strain>
        <tissue evidence="3">Leaf</tissue>
    </source>
</reference>
<dbReference type="InterPro" id="IPR040855">
    <property type="entry name" value="ORC_WH_C"/>
</dbReference>
<dbReference type="OrthoDB" id="10265211at2759"/>
<dbReference type="GO" id="GO:0003688">
    <property type="term" value="F:DNA replication origin binding"/>
    <property type="evidence" value="ECO:0007669"/>
    <property type="project" value="TreeGrafter"/>
</dbReference>
<protein>
    <submittedName>
        <fullName evidence="3">Origin recognition complex subunit 3</fullName>
    </submittedName>
</protein>
<dbReference type="GO" id="GO:0005656">
    <property type="term" value="C:nuclear pre-replicative complex"/>
    <property type="evidence" value="ECO:0007669"/>
    <property type="project" value="TreeGrafter"/>
</dbReference>
<gene>
    <name evidence="3" type="ORF">D8674_041882</name>
</gene>